<reference evidence="2" key="1">
    <citation type="submission" date="2022-11" db="UniProtKB">
        <authorList>
            <consortium name="WormBaseParasite"/>
        </authorList>
    </citation>
    <scope>IDENTIFICATION</scope>
</reference>
<protein>
    <submittedName>
        <fullName evidence="2">Uncharacterized protein</fullName>
    </submittedName>
</protein>
<accession>A0AC34RBD8</accession>
<evidence type="ECO:0000313" key="1">
    <source>
        <dbReference type="Proteomes" id="UP000887576"/>
    </source>
</evidence>
<dbReference type="Proteomes" id="UP000887576">
    <property type="component" value="Unplaced"/>
</dbReference>
<dbReference type="WBParaSite" id="JU765_v2.g5372.t1">
    <property type="protein sequence ID" value="JU765_v2.g5372.t1"/>
    <property type="gene ID" value="JU765_v2.g5372"/>
</dbReference>
<name>A0AC34RBD8_9BILA</name>
<proteinExistence type="predicted"/>
<sequence length="219" mass="23312">LPTALSPSIDKSSGLPTALSPSVDKSSGFPTALSPNVDKSSGYPTAKSPTPSIASLSASLSSTDLCPPVDASQVPRRDRYFSNNSSGREQSPPKSPFVSRFSPSISRSSSNNSLSTCRSPGLVTQPSSRPQSPLICRSRTNSSNLRSFPSNPSLPRVQPSQDTGVDKITVESSDEEDVVVSTTTFEVDNAVVDPASGTKRRKMKPKKIMLNGEIVWKKQ</sequence>
<organism evidence="1 2">
    <name type="scientific">Panagrolaimus sp. JU765</name>
    <dbReference type="NCBI Taxonomy" id="591449"/>
    <lineage>
        <taxon>Eukaryota</taxon>
        <taxon>Metazoa</taxon>
        <taxon>Ecdysozoa</taxon>
        <taxon>Nematoda</taxon>
        <taxon>Chromadorea</taxon>
        <taxon>Rhabditida</taxon>
        <taxon>Tylenchina</taxon>
        <taxon>Panagrolaimomorpha</taxon>
        <taxon>Panagrolaimoidea</taxon>
        <taxon>Panagrolaimidae</taxon>
        <taxon>Panagrolaimus</taxon>
    </lineage>
</organism>
<evidence type="ECO:0000313" key="2">
    <source>
        <dbReference type="WBParaSite" id="JU765_v2.g5372.t1"/>
    </source>
</evidence>